<dbReference type="PROSITE" id="PS51257">
    <property type="entry name" value="PROKAR_LIPOPROTEIN"/>
    <property type="match status" value="1"/>
</dbReference>
<evidence type="ECO:0000313" key="10">
    <source>
        <dbReference type="Proteomes" id="UP000256520"/>
    </source>
</evidence>
<dbReference type="PANTHER" id="PTHR30619">
    <property type="entry name" value="DNA INTERNALIZATION/COMPETENCE PROTEIN COMEC/REC2"/>
    <property type="match status" value="1"/>
</dbReference>
<dbReference type="PANTHER" id="PTHR30619:SF7">
    <property type="entry name" value="BETA-LACTAMASE DOMAIN PROTEIN"/>
    <property type="match status" value="1"/>
</dbReference>
<feature type="transmembrane region" description="Helical" evidence="6">
    <location>
        <begin position="45"/>
        <end position="61"/>
    </location>
</feature>
<evidence type="ECO:0000256" key="1">
    <source>
        <dbReference type="ARBA" id="ARBA00004651"/>
    </source>
</evidence>
<sequence length="304" mass="34401">MKGYWHFPAISVAMACLTSQIHLIFLIGFFLWLSYLYYDGRLRKIPILISLIIFLFFLDHLPRLDTQIDHTGMVPNVYEHLKGSISSDVLKTDNKVEFTLHEQQMDAKLLIVIFPEADTNQADSGNEIKMLKHGATCVINGELELPSTSRNPGQFDYRAYLLSNGITHQVIVNSPEDIECQGSSIINRFYKLRSDLIAFVESRVSAETSAWLTSLVLGDDSKLPDETVKLFQRWGLSHIIAISGSNIALLLALIYFLLIKSNLLTKEKAQFIVLLFLPIYGILAGGEPSVWRACVMVMFFILIR</sequence>
<dbReference type="AlphaFoldDB" id="A0A3D8Q0I4"/>
<reference evidence="10" key="1">
    <citation type="submission" date="2017-11" db="EMBL/GenBank/DDBJ databases">
        <authorList>
            <person name="Zhu W."/>
        </authorList>
    </citation>
    <scope>NUCLEOTIDE SEQUENCE [LARGE SCALE GENOMIC DNA]</scope>
    <source>
        <strain evidence="10">CAU 1051</strain>
    </source>
</reference>
<evidence type="ECO:0000259" key="8">
    <source>
        <dbReference type="Pfam" id="PF13567"/>
    </source>
</evidence>
<dbReference type="EMBL" id="PIOD01000002">
    <property type="protein sequence ID" value="RDW21743.1"/>
    <property type="molecule type" value="Genomic_DNA"/>
</dbReference>
<dbReference type="OrthoDB" id="9761531at2"/>
<keyword evidence="5 6" id="KW-0472">Membrane</keyword>
<dbReference type="InterPro" id="IPR052159">
    <property type="entry name" value="Competence_DNA_uptake"/>
</dbReference>
<dbReference type="Pfam" id="PF03772">
    <property type="entry name" value="Competence"/>
    <property type="match status" value="1"/>
</dbReference>
<evidence type="ECO:0000256" key="2">
    <source>
        <dbReference type="ARBA" id="ARBA00022475"/>
    </source>
</evidence>
<dbReference type="GO" id="GO:0005886">
    <property type="term" value="C:plasma membrane"/>
    <property type="evidence" value="ECO:0007669"/>
    <property type="project" value="UniProtKB-SubCell"/>
</dbReference>
<comment type="caution">
    <text evidence="9">The sequence shown here is derived from an EMBL/GenBank/DDBJ whole genome shotgun (WGS) entry which is preliminary data.</text>
</comment>
<gene>
    <name evidence="9" type="ORF">CWR45_02390</name>
</gene>
<feature type="transmembrane region" description="Helical" evidence="6">
    <location>
        <begin position="239"/>
        <end position="259"/>
    </location>
</feature>
<evidence type="ECO:0008006" key="11">
    <source>
        <dbReference type="Google" id="ProtNLM"/>
    </source>
</evidence>
<keyword evidence="10" id="KW-1185">Reference proteome</keyword>
<feature type="transmembrane region" description="Helical" evidence="6">
    <location>
        <begin position="271"/>
        <end position="303"/>
    </location>
</feature>
<evidence type="ECO:0000256" key="3">
    <source>
        <dbReference type="ARBA" id="ARBA00022692"/>
    </source>
</evidence>
<feature type="domain" description="DUF4131" evidence="8">
    <location>
        <begin position="22"/>
        <end position="177"/>
    </location>
</feature>
<dbReference type="Pfam" id="PF13567">
    <property type="entry name" value="DUF4131"/>
    <property type="match status" value="1"/>
</dbReference>
<organism evidence="9 10">
    <name type="scientific">Oceanobacillus chungangensis</name>
    <dbReference type="NCBI Taxonomy" id="1229152"/>
    <lineage>
        <taxon>Bacteria</taxon>
        <taxon>Bacillati</taxon>
        <taxon>Bacillota</taxon>
        <taxon>Bacilli</taxon>
        <taxon>Bacillales</taxon>
        <taxon>Bacillaceae</taxon>
        <taxon>Oceanobacillus</taxon>
    </lineage>
</organism>
<dbReference type="Proteomes" id="UP000256520">
    <property type="component" value="Unassembled WGS sequence"/>
</dbReference>
<accession>A0A3D8Q0I4</accession>
<evidence type="ECO:0000313" key="9">
    <source>
        <dbReference type="EMBL" id="RDW21743.1"/>
    </source>
</evidence>
<name>A0A3D8Q0I4_9BACI</name>
<feature type="transmembrane region" description="Helical" evidence="6">
    <location>
        <begin position="12"/>
        <end position="33"/>
    </location>
</feature>
<dbReference type="InterPro" id="IPR004477">
    <property type="entry name" value="ComEC_N"/>
</dbReference>
<proteinExistence type="predicted"/>
<evidence type="ECO:0000259" key="7">
    <source>
        <dbReference type="Pfam" id="PF03772"/>
    </source>
</evidence>
<evidence type="ECO:0000256" key="5">
    <source>
        <dbReference type="ARBA" id="ARBA00023136"/>
    </source>
</evidence>
<feature type="domain" description="ComEC/Rec2-related protein" evidence="7">
    <location>
        <begin position="215"/>
        <end position="303"/>
    </location>
</feature>
<evidence type="ECO:0000256" key="6">
    <source>
        <dbReference type="SAM" id="Phobius"/>
    </source>
</evidence>
<evidence type="ECO:0000256" key="4">
    <source>
        <dbReference type="ARBA" id="ARBA00022989"/>
    </source>
</evidence>
<keyword evidence="3 6" id="KW-0812">Transmembrane</keyword>
<keyword evidence="2" id="KW-1003">Cell membrane</keyword>
<protein>
    <recommendedName>
        <fullName evidence="11">ComEC/Rec2-related protein domain-containing protein</fullName>
    </recommendedName>
</protein>
<dbReference type="InterPro" id="IPR025405">
    <property type="entry name" value="DUF4131"/>
</dbReference>
<keyword evidence="4 6" id="KW-1133">Transmembrane helix</keyword>
<comment type="subcellular location">
    <subcellularLocation>
        <location evidence="1">Cell membrane</location>
        <topology evidence="1">Multi-pass membrane protein</topology>
    </subcellularLocation>
</comment>